<feature type="transmembrane region" description="Helical" evidence="13">
    <location>
        <begin position="396"/>
        <end position="414"/>
    </location>
</feature>
<keyword evidence="9 13" id="KW-0249">Electron transport</keyword>
<dbReference type="GO" id="GO:0046872">
    <property type="term" value="F:metal ion binding"/>
    <property type="evidence" value="ECO:0007669"/>
    <property type="project" value="UniProtKB-UniRule"/>
</dbReference>
<feature type="transmembrane region" description="Helical" evidence="13">
    <location>
        <begin position="20"/>
        <end position="41"/>
    </location>
</feature>
<dbReference type="Pfam" id="PF01654">
    <property type="entry name" value="Cyt_bd_oxida_I"/>
    <property type="match status" value="1"/>
</dbReference>
<feature type="transmembrane region" description="Helical" evidence="13">
    <location>
        <begin position="239"/>
        <end position="256"/>
    </location>
</feature>
<dbReference type="EMBL" id="BDCO01000002">
    <property type="protein sequence ID" value="GAT34515.1"/>
    <property type="molecule type" value="Genomic_DNA"/>
</dbReference>
<dbReference type="PANTHER" id="PTHR30365">
    <property type="entry name" value="CYTOCHROME D UBIQUINOL OXIDASE"/>
    <property type="match status" value="1"/>
</dbReference>
<evidence type="ECO:0000256" key="5">
    <source>
        <dbReference type="ARBA" id="ARBA00022519"/>
    </source>
</evidence>
<feature type="transmembrane region" description="Helical" evidence="13">
    <location>
        <begin position="362"/>
        <end position="384"/>
    </location>
</feature>
<dbReference type="PIRSF" id="PIRSF006446">
    <property type="entry name" value="Cyt_quinol_oxidase_1"/>
    <property type="match status" value="1"/>
</dbReference>
<dbReference type="OrthoDB" id="9807042at2"/>
<sequence>MDAEILARVQFAFTVAFHYIYPPLSIGLGIVLVVMEAIWLKTGNPLYHNMARYWTRVFALTFAIGVATGIVMEFEFGTNWATYSRFVGDIFGSALAAEGIFAFFLESGFLAILLFGWNKVGPKLHFFATCMVCFGAHFSAIWIVVANSWMQTPAGYHLETTVNGQSVRLPAEHILTEADLGSVRAVIDDFWAMVFNPSSVDRLIHVVLGAWMAGAFLVISISAFYLLRKRHLDFAKASMKVGLAVGTVATLLQMVSGDFTAKGVLKNQPAKFAALEGVYQTEARAPMTVIGWVDPVNETVQGLKIPGLLSFLSYEDVNATVTGLHNIPSDDFLKARYPNASPEEISKIRRSYWPPVPATFQFYHIMISIGVALLVIVIIALFLLWSGRLFKTDSKLTRAFLWVLVFSVLGPQIANQAGWFTAELGRQPWIVYELLKTSEALSKVVTANHILASLIMFAFVYLLLFLVFIFLLTRKIQHGPDHLEEDLEMPDSWKAIIRTKEARA</sequence>
<feature type="transmembrane region" description="Helical" evidence="13">
    <location>
        <begin position="450"/>
        <end position="472"/>
    </location>
</feature>
<dbReference type="STRING" id="690879.TSACC_22940"/>
<keyword evidence="12 13" id="KW-0472">Membrane</keyword>
<dbReference type="FunCoup" id="A0A146GA42">
    <property type="interactions" value="306"/>
</dbReference>
<feature type="transmembrane region" description="Helical" evidence="13">
    <location>
        <begin position="203"/>
        <end position="227"/>
    </location>
</feature>
<dbReference type="GO" id="GO:0019646">
    <property type="term" value="P:aerobic electron transport chain"/>
    <property type="evidence" value="ECO:0007669"/>
    <property type="project" value="InterPro"/>
</dbReference>
<keyword evidence="7 13" id="KW-0812">Transmembrane</keyword>
<keyword evidence="10 13" id="KW-1133">Transmembrane helix</keyword>
<organism evidence="14 15">
    <name type="scientific">Terrimicrobium sacchariphilum</name>
    <dbReference type="NCBI Taxonomy" id="690879"/>
    <lineage>
        <taxon>Bacteria</taxon>
        <taxon>Pseudomonadati</taxon>
        <taxon>Verrucomicrobiota</taxon>
        <taxon>Terrimicrobiia</taxon>
        <taxon>Terrimicrobiales</taxon>
        <taxon>Terrimicrobiaceae</taxon>
        <taxon>Terrimicrobium</taxon>
    </lineage>
</organism>
<evidence type="ECO:0000256" key="10">
    <source>
        <dbReference type="ARBA" id="ARBA00022989"/>
    </source>
</evidence>
<feature type="transmembrane region" description="Helical" evidence="13">
    <location>
        <begin position="53"/>
        <end position="74"/>
    </location>
</feature>
<evidence type="ECO:0000256" key="8">
    <source>
        <dbReference type="ARBA" id="ARBA00022723"/>
    </source>
</evidence>
<evidence type="ECO:0000313" key="14">
    <source>
        <dbReference type="EMBL" id="GAT34515.1"/>
    </source>
</evidence>
<evidence type="ECO:0000256" key="6">
    <source>
        <dbReference type="ARBA" id="ARBA00022617"/>
    </source>
</evidence>
<dbReference type="GO" id="GO:0009055">
    <property type="term" value="F:electron transfer activity"/>
    <property type="evidence" value="ECO:0007669"/>
    <property type="project" value="UniProtKB-UniRule"/>
</dbReference>
<evidence type="ECO:0000256" key="11">
    <source>
        <dbReference type="ARBA" id="ARBA00023004"/>
    </source>
</evidence>
<reference evidence="15" key="1">
    <citation type="journal article" date="2017" name="Genome Announc.">
        <title>Draft Genome Sequence of Terrimicrobium sacchariphilum NM-5T, a Facultative Anaerobic Soil Bacterium of the Class Spartobacteria.</title>
        <authorList>
            <person name="Qiu Y.L."/>
            <person name="Tourlousse D.M."/>
            <person name="Matsuura N."/>
            <person name="Ohashi A."/>
            <person name="Sekiguchi Y."/>
        </authorList>
    </citation>
    <scope>NUCLEOTIDE SEQUENCE [LARGE SCALE GENOMIC DNA]</scope>
    <source>
        <strain evidence="15">NM-5</strain>
    </source>
</reference>
<keyword evidence="4 13" id="KW-1003">Cell membrane</keyword>
<name>A0A146GA42_TERSA</name>
<dbReference type="AlphaFoldDB" id="A0A146GA42"/>
<accession>A0A146GA42</accession>
<keyword evidence="3 13" id="KW-0813">Transport</keyword>
<proteinExistence type="inferred from homology"/>
<keyword evidence="6 13" id="KW-0349">Heme</keyword>
<keyword evidence="11 13" id="KW-0408">Iron</keyword>
<feature type="transmembrane region" description="Helical" evidence="13">
    <location>
        <begin position="124"/>
        <end position="145"/>
    </location>
</feature>
<evidence type="ECO:0000256" key="9">
    <source>
        <dbReference type="ARBA" id="ARBA00022982"/>
    </source>
</evidence>
<evidence type="ECO:0000256" key="7">
    <source>
        <dbReference type="ARBA" id="ARBA00022692"/>
    </source>
</evidence>
<dbReference type="RefSeq" id="WP_075080138.1">
    <property type="nucleotide sequence ID" value="NZ_BDCO01000002.1"/>
</dbReference>
<dbReference type="GO" id="GO:0020037">
    <property type="term" value="F:heme binding"/>
    <property type="evidence" value="ECO:0007669"/>
    <property type="project" value="TreeGrafter"/>
</dbReference>
<evidence type="ECO:0000313" key="15">
    <source>
        <dbReference type="Proteomes" id="UP000076023"/>
    </source>
</evidence>
<dbReference type="InParanoid" id="A0A146GA42"/>
<keyword evidence="15" id="KW-1185">Reference proteome</keyword>
<protein>
    <submittedName>
        <fullName evidence="14">Cytochrome d ubiquinol oxidase subunit I</fullName>
    </submittedName>
</protein>
<evidence type="ECO:0000256" key="4">
    <source>
        <dbReference type="ARBA" id="ARBA00022475"/>
    </source>
</evidence>
<comment type="similarity">
    <text evidence="2 13">Belongs to the cytochrome ubiquinol oxidase subunit 1 family.</text>
</comment>
<dbReference type="PANTHER" id="PTHR30365:SF0">
    <property type="entry name" value="CYTOCHROME BD-I UBIQUINOL OXIDASE SUBUNIT 1"/>
    <property type="match status" value="1"/>
</dbReference>
<evidence type="ECO:0000256" key="1">
    <source>
        <dbReference type="ARBA" id="ARBA00004429"/>
    </source>
</evidence>
<evidence type="ECO:0000256" key="2">
    <source>
        <dbReference type="ARBA" id="ARBA00009819"/>
    </source>
</evidence>
<keyword evidence="5" id="KW-0997">Cell inner membrane</keyword>
<dbReference type="Proteomes" id="UP000076023">
    <property type="component" value="Unassembled WGS sequence"/>
</dbReference>
<dbReference type="GO" id="GO:0005886">
    <property type="term" value="C:plasma membrane"/>
    <property type="evidence" value="ECO:0007669"/>
    <property type="project" value="UniProtKB-SubCell"/>
</dbReference>
<gene>
    <name evidence="14" type="ORF">TSACC_22940</name>
</gene>
<dbReference type="InterPro" id="IPR002585">
    <property type="entry name" value="Cyt-d_ubiquinol_oxidase_su_1"/>
</dbReference>
<feature type="transmembrane region" description="Helical" evidence="13">
    <location>
        <begin position="94"/>
        <end position="117"/>
    </location>
</feature>
<evidence type="ECO:0000256" key="12">
    <source>
        <dbReference type="ARBA" id="ARBA00023136"/>
    </source>
</evidence>
<keyword evidence="8 13" id="KW-0479">Metal-binding</keyword>
<dbReference type="GO" id="GO:0070069">
    <property type="term" value="C:cytochrome complex"/>
    <property type="evidence" value="ECO:0007669"/>
    <property type="project" value="UniProtKB-UniRule"/>
</dbReference>
<evidence type="ECO:0000256" key="13">
    <source>
        <dbReference type="PIRNR" id="PIRNR006446"/>
    </source>
</evidence>
<comment type="subcellular location">
    <subcellularLocation>
        <location evidence="1">Cell inner membrane</location>
        <topology evidence="1">Multi-pass membrane protein</topology>
    </subcellularLocation>
</comment>
<comment type="caution">
    <text evidence="14">The sequence shown here is derived from an EMBL/GenBank/DDBJ whole genome shotgun (WGS) entry which is preliminary data.</text>
</comment>
<evidence type="ECO:0000256" key="3">
    <source>
        <dbReference type="ARBA" id="ARBA00022448"/>
    </source>
</evidence>
<dbReference type="GO" id="GO:0016682">
    <property type="term" value="F:oxidoreductase activity, acting on diphenols and related substances as donors, oxygen as acceptor"/>
    <property type="evidence" value="ECO:0007669"/>
    <property type="project" value="TreeGrafter"/>
</dbReference>